<accession>A0A979GYR5</accession>
<dbReference type="KEGG" id="cpi:Cpin_5995"/>
<evidence type="ECO:0000313" key="2">
    <source>
        <dbReference type="Proteomes" id="UP000002215"/>
    </source>
</evidence>
<dbReference type="Proteomes" id="UP000002215">
    <property type="component" value="Chromosome"/>
</dbReference>
<proteinExistence type="predicted"/>
<name>A0A979GYR5_CHIPD</name>
<dbReference type="AlphaFoldDB" id="A0A979GYR5"/>
<gene>
    <name evidence="1" type="ordered locus">Cpin_5995</name>
</gene>
<protein>
    <submittedName>
        <fullName evidence="1">Uncharacterized protein</fullName>
    </submittedName>
</protein>
<dbReference type="RefSeq" id="WP_012793574.1">
    <property type="nucleotide sequence ID" value="NC_013132.1"/>
</dbReference>
<dbReference type="OrthoDB" id="609121at2"/>
<reference evidence="1 2" key="2">
    <citation type="journal article" date="2010" name="Stand. Genomic Sci.">
        <title>Complete genome sequence of Chitinophaga pinensis type strain (UQM 2034).</title>
        <authorList>
            <person name="Glavina Del Rio T."/>
            <person name="Abt B."/>
            <person name="Spring S."/>
            <person name="Lapidus A."/>
            <person name="Nolan M."/>
            <person name="Tice H."/>
            <person name="Copeland A."/>
            <person name="Cheng J.F."/>
            <person name="Chen F."/>
            <person name="Bruce D."/>
            <person name="Goodwin L."/>
            <person name="Pitluck S."/>
            <person name="Ivanova N."/>
            <person name="Mavromatis K."/>
            <person name="Mikhailova N."/>
            <person name="Pati A."/>
            <person name="Chen A."/>
            <person name="Palaniappan K."/>
            <person name="Land M."/>
            <person name="Hauser L."/>
            <person name="Chang Y.J."/>
            <person name="Jeffries C.D."/>
            <person name="Chain P."/>
            <person name="Saunders E."/>
            <person name="Detter J.C."/>
            <person name="Brettin T."/>
            <person name="Rohde M."/>
            <person name="Goker M."/>
            <person name="Bristow J."/>
            <person name="Eisen J.A."/>
            <person name="Markowitz V."/>
            <person name="Hugenholtz P."/>
            <person name="Kyrpides N.C."/>
            <person name="Klenk H.P."/>
            <person name="Lucas S."/>
        </authorList>
    </citation>
    <scope>NUCLEOTIDE SEQUENCE [LARGE SCALE GENOMIC DNA]</scope>
    <source>
        <strain evidence="2">ATCC 43595 / DSM 2588 / LMG 13176 / NBRC 15968 / NCIMB 11800 / UQM 2034</strain>
    </source>
</reference>
<evidence type="ECO:0000313" key="1">
    <source>
        <dbReference type="EMBL" id="ACU63409.1"/>
    </source>
</evidence>
<dbReference type="EMBL" id="CP001699">
    <property type="protein sequence ID" value="ACU63409.1"/>
    <property type="molecule type" value="Genomic_DNA"/>
</dbReference>
<organism evidence="1 2">
    <name type="scientific">Chitinophaga pinensis (strain ATCC 43595 / DSM 2588 / LMG 13176 / NBRC 15968 / NCIMB 11800 / UQM 2034)</name>
    <dbReference type="NCBI Taxonomy" id="485918"/>
    <lineage>
        <taxon>Bacteria</taxon>
        <taxon>Pseudomonadati</taxon>
        <taxon>Bacteroidota</taxon>
        <taxon>Chitinophagia</taxon>
        <taxon>Chitinophagales</taxon>
        <taxon>Chitinophagaceae</taxon>
        <taxon>Chitinophaga</taxon>
    </lineage>
</organism>
<reference evidence="2" key="1">
    <citation type="submission" date="2009-08" db="EMBL/GenBank/DDBJ databases">
        <title>The complete genome of Chitinophaga pinensis DSM 2588.</title>
        <authorList>
            <consortium name="US DOE Joint Genome Institute (JGI-PGF)"/>
            <person name="Lucas S."/>
            <person name="Copeland A."/>
            <person name="Lapidus A."/>
            <person name="Glavina del Rio T."/>
            <person name="Dalin E."/>
            <person name="Tice H."/>
            <person name="Bruce D."/>
            <person name="Goodwin L."/>
            <person name="Pitluck S."/>
            <person name="Kyrpides N."/>
            <person name="Mavromatis K."/>
            <person name="Ivanova N."/>
            <person name="Mikhailova N."/>
            <person name="Sims D."/>
            <person name="Meinche L."/>
            <person name="Brettin T."/>
            <person name="Detter J.C."/>
            <person name="Han C."/>
            <person name="Larimer F."/>
            <person name="Land M."/>
            <person name="Hauser L."/>
            <person name="Markowitz V."/>
            <person name="Cheng J.-F."/>
            <person name="Hugenholtz P."/>
            <person name="Woyke T."/>
            <person name="Wu D."/>
            <person name="Spring S."/>
            <person name="Klenk H.-P."/>
            <person name="Eisen J.A."/>
        </authorList>
    </citation>
    <scope>NUCLEOTIDE SEQUENCE [LARGE SCALE GENOMIC DNA]</scope>
    <source>
        <strain evidence="2">ATCC 43595 / DSM 2588 / LMG 13176 / NBRC 15968 / NCIMB 11800 / UQM 2034</strain>
    </source>
</reference>
<sequence>MDDNERYKLTKWNAFMAVSADYKAKTNNTDWDIIVAKFNRYYNQFNIMQRLEEQEVPAYLQTELDKIDWETIRTAMGGGQKLPLGIKGLLSEDQAMADMGARIIWMEIEHQGSVYESTYKVSVILARMVPHYDHLPAVQMRLYRHLYDVLDLTYISEDEDLYEELIHTIKSLEARLLQMAVSEVSDTARMAKYILAYTGSTATEQFLMTEWQNTTHTSERRGYAVYSLSDFYAVRQESDKLINTFAKAFTTETNAFVRFVMAVQLTSLKRKEAADAWLSELLQVLTNHEDIEEDYVNMILFIGGIYDIEEYILIVLRKSRPETLETM</sequence>